<evidence type="ECO:0000313" key="1">
    <source>
        <dbReference type="EMBL" id="RRT49281.1"/>
    </source>
</evidence>
<organism evidence="1 2">
    <name type="scientific">Ensete ventricosum</name>
    <name type="common">Abyssinian banana</name>
    <name type="synonym">Musa ensete</name>
    <dbReference type="NCBI Taxonomy" id="4639"/>
    <lineage>
        <taxon>Eukaryota</taxon>
        <taxon>Viridiplantae</taxon>
        <taxon>Streptophyta</taxon>
        <taxon>Embryophyta</taxon>
        <taxon>Tracheophyta</taxon>
        <taxon>Spermatophyta</taxon>
        <taxon>Magnoliopsida</taxon>
        <taxon>Liliopsida</taxon>
        <taxon>Zingiberales</taxon>
        <taxon>Musaceae</taxon>
        <taxon>Ensete</taxon>
    </lineage>
</organism>
<accession>A0A444C3G3</accession>
<dbReference type="EMBL" id="AMZH03013431">
    <property type="protein sequence ID" value="RRT49281.1"/>
    <property type="molecule type" value="Genomic_DNA"/>
</dbReference>
<name>A0A444C3G3_ENSVE</name>
<dbReference type="Proteomes" id="UP000287651">
    <property type="component" value="Unassembled WGS sequence"/>
</dbReference>
<protein>
    <submittedName>
        <fullName evidence="1">Uncharacterized protein</fullName>
    </submittedName>
</protein>
<evidence type="ECO:0000313" key="2">
    <source>
        <dbReference type="Proteomes" id="UP000287651"/>
    </source>
</evidence>
<reference evidence="2" key="1">
    <citation type="journal article" date="2014" name="Agronomy (Basel)">
        <title>A Draft Genome Sequence for Ensete ventricosum, the Drought-Tolerant Tree Against Hunger.</title>
        <authorList>
            <person name="Harrison J."/>
            <person name="Moore K.A."/>
            <person name="Paszkiewicz K."/>
            <person name="Jones T."/>
            <person name="Grant M."/>
            <person name="Ambacheew D."/>
            <person name="Muzemil S."/>
            <person name="Studholme D.J."/>
        </authorList>
    </citation>
    <scope>NUCLEOTIDE SEQUENCE [LARGE SCALE GENOMIC DNA]</scope>
</reference>
<proteinExistence type="predicted"/>
<dbReference type="AlphaFoldDB" id="A0A444C3G3"/>
<gene>
    <name evidence="1" type="ORF">B296_00015813</name>
</gene>
<sequence length="49" mass="5149">MRLPGDSGRFGRSEIEFFSSSSSPYAASAPASAASQQSLILRSASRRVA</sequence>
<comment type="caution">
    <text evidence="1">The sequence shown here is derived from an EMBL/GenBank/DDBJ whole genome shotgun (WGS) entry which is preliminary data.</text>
</comment>